<name>A0ABW4B697_9LACO</name>
<keyword evidence="10 11" id="KW-0472">Membrane</keyword>
<gene>
    <name evidence="11" type="primary">kup</name>
    <name evidence="14" type="ORF">ACFQ3L_01435</name>
</gene>
<dbReference type="PANTHER" id="PTHR30540:SF83">
    <property type="entry name" value="K+ POTASSIUM TRANSPORTER"/>
    <property type="match status" value="1"/>
</dbReference>
<evidence type="ECO:0000256" key="3">
    <source>
        <dbReference type="ARBA" id="ARBA00022475"/>
    </source>
</evidence>
<evidence type="ECO:0000256" key="11">
    <source>
        <dbReference type="HAMAP-Rule" id="MF_01522"/>
    </source>
</evidence>
<dbReference type="InterPro" id="IPR053952">
    <property type="entry name" value="K_trans_C"/>
</dbReference>
<feature type="transmembrane region" description="Helical" evidence="11">
    <location>
        <begin position="215"/>
        <end position="234"/>
    </location>
</feature>
<feature type="transmembrane region" description="Helical" evidence="11">
    <location>
        <begin position="428"/>
        <end position="447"/>
    </location>
</feature>
<evidence type="ECO:0000256" key="10">
    <source>
        <dbReference type="ARBA" id="ARBA00023136"/>
    </source>
</evidence>
<reference evidence="15" key="1">
    <citation type="journal article" date="2019" name="Int. J. Syst. Evol. Microbiol.">
        <title>The Global Catalogue of Microorganisms (GCM) 10K type strain sequencing project: providing services to taxonomists for standard genome sequencing and annotation.</title>
        <authorList>
            <consortium name="The Broad Institute Genomics Platform"/>
            <consortium name="The Broad Institute Genome Sequencing Center for Infectious Disease"/>
            <person name="Wu L."/>
            <person name="Ma J."/>
        </authorList>
    </citation>
    <scope>NUCLEOTIDE SEQUENCE [LARGE SCALE GENOMIC DNA]</scope>
    <source>
        <strain evidence="15">CCM 8911</strain>
    </source>
</reference>
<keyword evidence="6 11" id="KW-0769">Symport</keyword>
<feature type="transmembrane region" description="Helical" evidence="11">
    <location>
        <begin position="372"/>
        <end position="393"/>
    </location>
</feature>
<keyword evidence="15" id="KW-1185">Reference proteome</keyword>
<accession>A0ABW4B697</accession>
<evidence type="ECO:0000256" key="4">
    <source>
        <dbReference type="ARBA" id="ARBA00022538"/>
    </source>
</evidence>
<keyword evidence="9 11" id="KW-0406">Ion transport</keyword>
<keyword evidence="8 11" id="KW-1133">Transmembrane helix</keyword>
<dbReference type="Pfam" id="PF02705">
    <property type="entry name" value="K_trans"/>
    <property type="match status" value="1"/>
</dbReference>
<dbReference type="Pfam" id="PF22776">
    <property type="entry name" value="K_trans_C"/>
    <property type="match status" value="1"/>
</dbReference>
<protein>
    <recommendedName>
        <fullName evidence="11">Probable potassium transport system protein Kup</fullName>
    </recommendedName>
</protein>
<feature type="transmembrane region" description="Helical" evidence="11">
    <location>
        <begin position="246"/>
        <end position="269"/>
    </location>
</feature>
<feature type="transmembrane region" description="Helical" evidence="11">
    <location>
        <begin position="170"/>
        <end position="195"/>
    </location>
</feature>
<evidence type="ECO:0000256" key="7">
    <source>
        <dbReference type="ARBA" id="ARBA00022958"/>
    </source>
</evidence>
<evidence type="ECO:0000256" key="5">
    <source>
        <dbReference type="ARBA" id="ARBA00022692"/>
    </source>
</evidence>
<proteinExistence type="inferred from homology"/>
<dbReference type="RefSeq" id="WP_125584812.1">
    <property type="nucleotide sequence ID" value="NZ_JBHTMO010000002.1"/>
</dbReference>
<sequence>MTRKKKASLIGMLITLGIVYGDIGTSPLYVMNAVIADAGSVGALTPNYIIGSVSLIFWTLMILTTIKYVVLAMRADNNGEGGIFALYALVRRRAAWLAIPALIGGAALLADGTLTPAVTVTTALEGLKNQRFGAFVFSNSQLVVLVITTVVLLTLFMIQRFGTAKLGNAFGPIMLLWFLFLGVAGLTHMTGHLEILKALNPVYAVQILFSPENKVGIFLLGSIFLATTGAEALYSDMGHVGKANIYATWPFVYACLMLNYFGQGAWLIANYQSPDFANLTTINPFYEMLGSGLRPFAIVLATMAAIIASQALITGSYTLVHEAVGLKFLPRMAIKHPSTERSQIYIAFVNWFLCLVTLSVVWFFRTSKAMEAAYGLAITVTMLMTTVLLFEFLSLHIRRLYAGLVAGFFGLIETIFLVASMVKFLHGGYITLVIMLLILTMMVVWYFGNKVREHYQDESEYVVLTDYLDQLTELSADDTIPTYTTNLVYMTKVKPGYRLKRSTLYSILDKRPKRAKVYWFVTVNETDKPVEMRYTVDMMHTRNVISVQIYLGFRMSQHVNVYIRKIINDLLSAKVIDPQTPKYTTVKNRTVGDFKFVIIREQAQNLMTTENIPGWQRRLIGGRLWLQNVTTSPANWYGLEFANVVEETVPLFISVPRTVAFSKHQIMNAKALRLKAVDAVKGSPIQTQTEIINPQAGKAPTEDQD</sequence>
<keyword evidence="5 11" id="KW-0812">Transmembrane</keyword>
<feature type="transmembrane region" description="Helical" evidence="11">
    <location>
        <begin position="134"/>
        <end position="158"/>
    </location>
</feature>
<feature type="transmembrane region" description="Helical" evidence="11">
    <location>
        <begin position="400"/>
        <end position="422"/>
    </location>
</feature>
<comment type="catalytic activity">
    <reaction evidence="11">
        <text>K(+)(in) + H(+)(in) = K(+)(out) + H(+)(out)</text>
        <dbReference type="Rhea" id="RHEA:28490"/>
        <dbReference type="ChEBI" id="CHEBI:15378"/>
        <dbReference type="ChEBI" id="CHEBI:29103"/>
    </reaction>
</comment>
<feature type="domain" description="K+ potassium transporter C-terminal" evidence="13">
    <location>
        <begin position="487"/>
        <end position="646"/>
    </location>
</feature>
<evidence type="ECO:0000256" key="6">
    <source>
        <dbReference type="ARBA" id="ARBA00022847"/>
    </source>
</evidence>
<feature type="domain" description="K+ potassium transporter integral membrane" evidence="12">
    <location>
        <begin position="12"/>
        <end position="460"/>
    </location>
</feature>
<dbReference type="HAMAP" id="MF_01522">
    <property type="entry name" value="Kup"/>
    <property type="match status" value="1"/>
</dbReference>
<evidence type="ECO:0000313" key="15">
    <source>
        <dbReference type="Proteomes" id="UP001597249"/>
    </source>
</evidence>
<evidence type="ECO:0000256" key="9">
    <source>
        <dbReference type="ARBA" id="ARBA00023065"/>
    </source>
</evidence>
<keyword evidence="4 11" id="KW-0633">Potassium transport</keyword>
<feature type="transmembrane region" description="Helical" evidence="11">
    <location>
        <begin position="296"/>
        <end position="324"/>
    </location>
</feature>
<evidence type="ECO:0000256" key="1">
    <source>
        <dbReference type="ARBA" id="ARBA00004141"/>
    </source>
</evidence>
<feature type="transmembrane region" description="Helical" evidence="11">
    <location>
        <begin position="344"/>
        <end position="366"/>
    </location>
</feature>
<comment type="caution">
    <text evidence="14">The sequence shown here is derived from an EMBL/GenBank/DDBJ whole genome shotgun (WGS) entry which is preliminary data.</text>
</comment>
<dbReference type="Proteomes" id="UP001597249">
    <property type="component" value="Unassembled WGS sequence"/>
</dbReference>
<feature type="transmembrane region" description="Helical" evidence="11">
    <location>
        <begin position="94"/>
        <end position="114"/>
    </location>
</feature>
<evidence type="ECO:0000256" key="8">
    <source>
        <dbReference type="ARBA" id="ARBA00022989"/>
    </source>
</evidence>
<dbReference type="InterPro" id="IPR053951">
    <property type="entry name" value="K_trans_N"/>
</dbReference>
<dbReference type="PANTHER" id="PTHR30540">
    <property type="entry name" value="OSMOTIC STRESS POTASSIUM TRANSPORTER"/>
    <property type="match status" value="1"/>
</dbReference>
<comment type="similarity">
    <text evidence="11">Belongs to the HAK/KUP transporter (TC 2.A.72) family.</text>
</comment>
<feature type="transmembrane region" description="Helical" evidence="11">
    <location>
        <begin position="48"/>
        <end position="73"/>
    </location>
</feature>
<dbReference type="InterPro" id="IPR023051">
    <property type="entry name" value="Kup"/>
</dbReference>
<evidence type="ECO:0000256" key="2">
    <source>
        <dbReference type="ARBA" id="ARBA00022448"/>
    </source>
</evidence>
<keyword evidence="7 11" id="KW-0630">Potassium</keyword>
<organism evidence="14 15">
    <name type="scientific">Lacticaseibacillus jixianensis</name>
    <dbReference type="NCBI Taxonomy" id="2486012"/>
    <lineage>
        <taxon>Bacteria</taxon>
        <taxon>Bacillati</taxon>
        <taxon>Bacillota</taxon>
        <taxon>Bacilli</taxon>
        <taxon>Lactobacillales</taxon>
        <taxon>Lactobacillaceae</taxon>
        <taxon>Lacticaseibacillus</taxon>
    </lineage>
</organism>
<keyword evidence="3 11" id="KW-1003">Cell membrane</keyword>
<evidence type="ECO:0000259" key="13">
    <source>
        <dbReference type="Pfam" id="PF22776"/>
    </source>
</evidence>
<dbReference type="EMBL" id="JBHTMO010000002">
    <property type="protein sequence ID" value="MFD1392253.1"/>
    <property type="molecule type" value="Genomic_DNA"/>
</dbReference>
<dbReference type="InterPro" id="IPR003855">
    <property type="entry name" value="K+_transporter"/>
</dbReference>
<evidence type="ECO:0000313" key="14">
    <source>
        <dbReference type="EMBL" id="MFD1392253.1"/>
    </source>
</evidence>
<evidence type="ECO:0000259" key="12">
    <source>
        <dbReference type="Pfam" id="PF02705"/>
    </source>
</evidence>
<keyword evidence="2 11" id="KW-0813">Transport</keyword>
<comment type="subcellular location">
    <subcellularLocation>
        <location evidence="11">Cell membrane</location>
        <topology evidence="11">Multi-pass membrane protein</topology>
    </subcellularLocation>
    <subcellularLocation>
        <location evidence="1">Membrane</location>
        <topology evidence="1">Multi-pass membrane protein</topology>
    </subcellularLocation>
</comment>
<comment type="function">
    <text evidence="11">Transport of potassium into the cell. Likely operates as a K(+):H(+) symporter.</text>
</comment>